<dbReference type="Pfam" id="PF18735">
    <property type="entry name" value="HEPN_RiboL-PSP"/>
    <property type="match status" value="1"/>
</dbReference>
<accession>A0A450U5T1</accession>
<reference evidence="2" key="1">
    <citation type="submission" date="2019-02" db="EMBL/GenBank/DDBJ databases">
        <authorList>
            <person name="Gruber-Vodicka R. H."/>
            <person name="Seah K. B. B."/>
        </authorList>
    </citation>
    <scope>NUCLEOTIDE SEQUENCE</scope>
    <source>
        <strain evidence="2">BECK_M7</strain>
    </source>
</reference>
<sequence length="158" mass="17881">MNNRAEIIELQRHLDAAFERIGDVTSDNPELQSDLARYLCVLVSGYLEKAVTALLLEHARQAGTPPTLQRFVDVRTRRFTNANTQRLQDLLGSFDPDWERELKSFLVDGCKDAVNSIVGLRNRIAHGETVGITYRQISDYYIQVQKVVDQVAGLCCEN</sequence>
<dbReference type="EMBL" id="CAADFF010000004">
    <property type="protein sequence ID" value="VFJ86687.1"/>
    <property type="molecule type" value="Genomic_DNA"/>
</dbReference>
<name>A0A450U5T1_9GAMM</name>
<organism evidence="2">
    <name type="scientific">Candidatus Kentrum sp. LFY</name>
    <dbReference type="NCBI Taxonomy" id="2126342"/>
    <lineage>
        <taxon>Bacteria</taxon>
        <taxon>Pseudomonadati</taxon>
        <taxon>Pseudomonadota</taxon>
        <taxon>Gammaproteobacteria</taxon>
        <taxon>Candidatus Kentrum</taxon>
    </lineage>
</organism>
<dbReference type="AlphaFoldDB" id="A0A450U5T1"/>
<evidence type="ECO:0000313" key="2">
    <source>
        <dbReference type="EMBL" id="VFJ86687.1"/>
    </source>
</evidence>
<dbReference type="InterPro" id="IPR041519">
    <property type="entry name" value="HEPN_RiboL-PSP"/>
</dbReference>
<gene>
    <name evidence="2" type="ORF">BECKLFY1418B_GA0070995_100422</name>
</gene>
<proteinExistence type="predicted"/>
<evidence type="ECO:0000259" key="1">
    <source>
        <dbReference type="Pfam" id="PF18735"/>
    </source>
</evidence>
<feature type="domain" description="RiboL-PSP-HEPN" evidence="1">
    <location>
        <begin position="20"/>
        <end position="156"/>
    </location>
</feature>
<protein>
    <recommendedName>
        <fullName evidence="1">RiboL-PSP-HEPN domain-containing protein</fullName>
    </recommendedName>
</protein>